<proteinExistence type="predicted"/>
<reference evidence="1" key="1">
    <citation type="submission" date="2021-04" db="EMBL/GenBank/DDBJ databases">
        <authorList>
            <person name="Han K."/>
            <person name="Tian F."/>
            <person name="Li F."/>
            <person name="Tong Y."/>
        </authorList>
    </citation>
    <scope>NUCLEOTIDE SEQUENCE</scope>
</reference>
<evidence type="ECO:0000313" key="1">
    <source>
        <dbReference type="EMBL" id="QVR48687.1"/>
    </source>
</evidence>
<accession>A0A8E6URR8</accession>
<dbReference type="Proteomes" id="UP000682369">
    <property type="component" value="Segment"/>
</dbReference>
<protein>
    <submittedName>
        <fullName evidence="1">O-spanin</fullName>
    </submittedName>
</protein>
<name>A0A8E6URR8_9CAUD</name>
<organism evidence="1 2">
    <name type="scientific">Stenotrophomonas phage BUCT609</name>
    <dbReference type="NCBI Taxonomy" id="2834250"/>
    <lineage>
        <taxon>Viruses</taxon>
        <taxon>Duplodnaviria</taxon>
        <taxon>Heunggongvirae</taxon>
        <taxon>Uroviricota</taxon>
        <taxon>Caudoviricetes</taxon>
        <taxon>Autographivirales</taxon>
        <taxon>Autonotataviridae</taxon>
        <taxon>Gujervirinae</taxon>
        <taxon>Maltophvirus</taxon>
        <taxon>Maltophvirus BUCT609</taxon>
    </lineage>
</organism>
<sequence length="49" mass="5544">MTYLPDGPATNAAVIKLAVDREFDVKRCNVDKAALREFVKSHPKVRMKN</sequence>
<evidence type="ECO:0000313" key="2">
    <source>
        <dbReference type="Proteomes" id="UP000682369"/>
    </source>
</evidence>
<dbReference type="InterPro" id="IPR058979">
    <property type="entry name" value="LysC-like"/>
</dbReference>
<dbReference type="Pfam" id="PF23793">
    <property type="entry name" value="LysC"/>
    <property type="match status" value="1"/>
</dbReference>
<dbReference type="EMBL" id="MW960043">
    <property type="protein sequence ID" value="QVR48687.1"/>
    <property type="molecule type" value="Genomic_DNA"/>
</dbReference>
<keyword evidence="2" id="KW-1185">Reference proteome</keyword>